<evidence type="ECO:0000256" key="1">
    <source>
        <dbReference type="SAM" id="MobiDB-lite"/>
    </source>
</evidence>
<accession>A0A371DKE8</accession>
<proteinExistence type="predicted"/>
<sequence length="171" mass="18688">MTPRNPTTMCRVATDVCRTSRIARPAVLCAPFVLFFTRLINDAIIRSDRRMRNARGRRRYAAAGSTGRAPLWYVQLPDPHNTSVIASLPVGTSGRTASRESHGGCPSPCPAMQLHTHANGFVPRVTNPGPSADLTRISRWRRLKSDARMAGRRGGRCAGRGTQGRHACVRG</sequence>
<dbReference type="EMBL" id="KZ857388">
    <property type="protein sequence ID" value="RDX52995.1"/>
    <property type="molecule type" value="Genomic_DNA"/>
</dbReference>
<feature type="region of interest" description="Disordered" evidence="1">
    <location>
        <begin position="151"/>
        <end position="171"/>
    </location>
</feature>
<name>A0A371DKE8_9APHY</name>
<reference evidence="2 3" key="1">
    <citation type="journal article" date="2018" name="Biotechnol. Biofuels">
        <title>Integrative visual omics of the white-rot fungus Polyporus brumalis exposes the biotechnological potential of its oxidative enzymes for delignifying raw plant biomass.</title>
        <authorList>
            <person name="Miyauchi S."/>
            <person name="Rancon A."/>
            <person name="Drula E."/>
            <person name="Hage H."/>
            <person name="Chaduli D."/>
            <person name="Favel A."/>
            <person name="Grisel S."/>
            <person name="Henrissat B."/>
            <person name="Herpoel-Gimbert I."/>
            <person name="Ruiz-Duenas F.J."/>
            <person name="Chevret D."/>
            <person name="Hainaut M."/>
            <person name="Lin J."/>
            <person name="Wang M."/>
            <person name="Pangilinan J."/>
            <person name="Lipzen A."/>
            <person name="Lesage-Meessen L."/>
            <person name="Navarro D."/>
            <person name="Riley R."/>
            <person name="Grigoriev I.V."/>
            <person name="Zhou S."/>
            <person name="Raouche S."/>
            <person name="Rosso M.N."/>
        </authorList>
    </citation>
    <scope>NUCLEOTIDE SEQUENCE [LARGE SCALE GENOMIC DNA]</scope>
    <source>
        <strain evidence="2 3">BRFM 1820</strain>
    </source>
</reference>
<protein>
    <submittedName>
        <fullName evidence="2">Uncharacterized protein</fullName>
    </submittedName>
</protein>
<gene>
    <name evidence="2" type="ORF">OH76DRAFT_61255</name>
</gene>
<organism evidence="2 3">
    <name type="scientific">Lentinus brumalis</name>
    <dbReference type="NCBI Taxonomy" id="2498619"/>
    <lineage>
        <taxon>Eukaryota</taxon>
        <taxon>Fungi</taxon>
        <taxon>Dikarya</taxon>
        <taxon>Basidiomycota</taxon>
        <taxon>Agaricomycotina</taxon>
        <taxon>Agaricomycetes</taxon>
        <taxon>Polyporales</taxon>
        <taxon>Polyporaceae</taxon>
        <taxon>Lentinus</taxon>
    </lineage>
</organism>
<dbReference type="AlphaFoldDB" id="A0A371DKE8"/>
<evidence type="ECO:0000313" key="2">
    <source>
        <dbReference type="EMBL" id="RDX52995.1"/>
    </source>
</evidence>
<keyword evidence="3" id="KW-1185">Reference proteome</keyword>
<evidence type="ECO:0000313" key="3">
    <source>
        <dbReference type="Proteomes" id="UP000256964"/>
    </source>
</evidence>
<dbReference type="Proteomes" id="UP000256964">
    <property type="component" value="Unassembled WGS sequence"/>
</dbReference>